<dbReference type="RefSeq" id="WP_074995146.1">
    <property type="nucleotide sequence ID" value="NZ_FNTD01000004.1"/>
</dbReference>
<dbReference type="SMART" id="SM00822">
    <property type="entry name" value="PKS_KR"/>
    <property type="match status" value="4"/>
</dbReference>
<evidence type="ECO:0000256" key="7">
    <source>
        <dbReference type="ARBA" id="ARBA00023315"/>
    </source>
</evidence>
<feature type="domain" description="Carrier" evidence="9">
    <location>
        <begin position="6013"/>
        <end position="6088"/>
    </location>
</feature>
<dbReference type="Pfam" id="PF18369">
    <property type="entry name" value="PKS_DE"/>
    <property type="match status" value="4"/>
</dbReference>
<dbReference type="SUPFAM" id="SSF55048">
    <property type="entry name" value="Probable ACP-binding domain of malonyl-CoA ACP transacylase"/>
    <property type="match status" value="4"/>
</dbReference>
<keyword evidence="3" id="KW-0597">Phosphoprotein</keyword>
<dbReference type="InterPro" id="IPR014031">
    <property type="entry name" value="Ketoacyl_synth_C"/>
</dbReference>
<keyword evidence="2" id="KW-0596">Phosphopantetheine</keyword>
<dbReference type="InterPro" id="IPR036291">
    <property type="entry name" value="NAD(P)-bd_dom_sf"/>
</dbReference>
<dbReference type="PROSITE" id="PS00606">
    <property type="entry name" value="KS3_1"/>
    <property type="match status" value="4"/>
</dbReference>
<evidence type="ECO:0000256" key="8">
    <source>
        <dbReference type="SAM" id="MobiDB-lite"/>
    </source>
</evidence>
<dbReference type="Gene3D" id="3.30.70.3290">
    <property type="match status" value="4"/>
</dbReference>
<dbReference type="SMART" id="SM00827">
    <property type="entry name" value="PKS_AT"/>
    <property type="match status" value="4"/>
</dbReference>
<dbReference type="Proteomes" id="UP000182375">
    <property type="component" value="Unassembled WGS sequence"/>
</dbReference>
<keyword evidence="6" id="KW-0511">Multifunctional enzyme</keyword>
<dbReference type="InterPro" id="IPR020841">
    <property type="entry name" value="PKS_Beta-ketoAc_synthase_dom"/>
</dbReference>
<dbReference type="FunFam" id="3.40.366.10:FF:000002">
    <property type="entry name" value="Probable polyketide synthase 2"/>
    <property type="match status" value="3"/>
</dbReference>
<dbReference type="InterPro" id="IPR001227">
    <property type="entry name" value="Ac_transferase_dom_sf"/>
</dbReference>
<dbReference type="PANTHER" id="PTHR43775">
    <property type="entry name" value="FATTY ACID SYNTHASE"/>
    <property type="match status" value="1"/>
</dbReference>
<dbReference type="InterPro" id="IPR016036">
    <property type="entry name" value="Malonyl_transacylase_ACP-bd"/>
</dbReference>
<evidence type="ECO:0000259" key="10">
    <source>
        <dbReference type="PROSITE" id="PS52004"/>
    </source>
</evidence>
<dbReference type="SUPFAM" id="SSF52151">
    <property type="entry name" value="FabD/lysophospholipase-like"/>
    <property type="match status" value="4"/>
</dbReference>
<dbReference type="GO" id="GO:0006633">
    <property type="term" value="P:fatty acid biosynthetic process"/>
    <property type="evidence" value="ECO:0007669"/>
    <property type="project" value="InterPro"/>
</dbReference>
<dbReference type="SUPFAM" id="SSF47336">
    <property type="entry name" value="ACP-like"/>
    <property type="match status" value="4"/>
</dbReference>
<dbReference type="CDD" id="cd00833">
    <property type="entry name" value="PKS"/>
    <property type="match status" value="4"/>
</dbReference>
<name>A0A1H5G794_9ACTN</name>
<dbReference type="Gene3D" id="3.40.50.720">
    <property type="entry name" value="NAD(P)-binding Rossmann-like Domain"/>
    <property type="match status" value="4"/>
</dbReference>
<dbReference type="SUPFAM" id="SSF53901">
    <property type="entry name" value="Thiolase-like"/>
    <property type="match status" value="4"/>
</dbReference>
<dbReference type="SMART" id="SM01294">
    <property type="entry name" value="PKS_PP_betabranch"/>
    <property type="match status" value="4"/>
</dbReference>
<feature type="domain" description="Ketosynthase family 3 (KS3)" evidence="10">
    <location>
        <begin position="4602"/>
        <end position="5026"/>
    </location>
</feature>
<reference evidence="11 12" key="1">
    <citation type="submission" date="2016-10" db="EMBL/GenBank/DDBJ databases">
        <authorList>
            <person name="de Groot N.N."/>
        </authorList>
    </citation>
    <scope>NUCLEOTIDE SEQUENCE [LARGE SCALE GENOMIC DNA]</scope>
    <source>
        <strain evidence="11 12">DSM 40306</strain>
    </source>
</reference>
<dbReference type="InterPro" id="IPR013968">
    <property type="entry name" value="PKS_KR"/>
</dbReference>
<dbReference type="Pfam" id="PF00698">
    <property type="entry name" value="Acyl_transf_1"/>
    <property type="match status" value="4"/>
</dbReference>
<dbReference type="InterPro" id="IPR041618">
    <property type="entry name" value="PKS_DE"/>
</dbReference>
<dbReference type="InterPro" id="IPR014030">
    <property type="entry name" value="Ketoacyl_synth_N"/>
</dbReference>
<evidence type="ECO:0000313" key="11">
    <source>
        <dbReference type="EMBL" id="SEE10938.1"/>
    </source>
</evidence>
<dbReference type="Pfam" id="PF08659">
    <property type="entry name" value="KR"/>
    <property type="match status" value="4"/>
</dbReference>
<dbReference type="GO" id="GO:0031177">
    <property type="term" value="F:phosphopantetheine binding"/>
    <property type="evidence" value="ECO:0007669"/>
    <property type="project" value="InterPro"/>
</dbReference>
<dbReference type="InterPro" id="IPR036736">
    <property type="entry name" value="ACP-like_sf"/>
</dbReference>
<dbReference type="InterPro" id="IPR006162">
    <property type="entry name" value="Ppantetheine_attach_site"/>
</dbReference>
<dbReference type="InterPro" id="IPR032821">
    <property type="entry name" value="PKS_assoc"/>
</dbReference>
<dbReference type="FunFam" id="3.40.47.10:FF:000019">
    <property type="entry name" value="Polyketide synthase type I"/>
    <property type="match status" value="4"/>
</dbReference>
<dbReference type="InterPro" id="IPR057326">
    <property type="entry name" value="KR_dom"/>
</dbReference>
<dbReference type="Pfam" id="PF02801">
    <property type="entry name" value="Ketoacyl-synt_C"/>
    <property type="match status" value="4"/>
</dbReference>
<keyword evidence="7" id="KW-0012">Acyltransferase</keyword>
<feature type="domain" description="Carrier" evidence="9">
    <location>
        <begin position="1455"/>
        <end position="1530"/>
    </location>
</feature>
<organism evidence="11 12">
    <name type="scientific">Streptomyces misionensis</name>
    <dbReference type="NCBI Taxonomy" id="67331"/>
    <lineage>
        <taxon>Bacteria</taxon>
        <taxon>Bacillati</taxon>
        <taxon>Actinomycetota</taxon>
        <taxon>Actinomycetes</taxon>
        <taxon>Kitasatosporales</taxon>
        <taxon>Streptomycetaceae</taxon>
        <taxon>Streptomyces</taxon>
    </lineage>
</organism>
<evidence type="ECO:0000256" key="5">
    <source>
        <dbReference type="ARBA" id="ARBA00023194"/>
    </source>
</evidence>
<dbReference type="Gene3D" id="1.10.1200.10">
    <property type="entry name" value="ACP-like"/>
    <property type="match status" value="4"/>
</dbReference>
<dbReference type="InterPro" id="IPR014043">
    <property type="entry name" value="Acyl_transferase_dom"/>
</dbReference>
<dbReference type="GO" id="GO:0004312">
    <property type="term" value="F:fatty acid synthase activity"/>
    <property type="evidence" value="ECO:0007669"/>
    <property type="project" value="TreeGrafter"/>
</dbReference>
<dbReference type="SUPFAM" id="SSF51735">
    <property type="entry name" value="NAD(P)-binding Rossmann-fold domains"/>
    <property type="match status" value="8"/>
</dbReference>
<dbReference type="NCBIfam" id="NF045894">
    <property type="entry name" value="PKS_plus_SDR"/>
    <property type="match status" value="4"/>
</dbReference>
<dbReference type="PROSITE" id="PS00012">
    <property type="entry name" value="PHOSPHOPANTETHEINE"/>
    <property type="match status" value="4"/>
</dbReference>
<dbReference type="Gene3D" id="3.40.366.10">
    <property type="entry name" value="Malonyl-Coenzyme A Acyl Carrier Protein, domain 2"/>
    <property type="match status" value="4"/>
</dbReference>
<accession>A0A1H5G794</accession>
<dbReference type="InterPro" id="IPR016035">
    <property type="entry name" value="Acyl_Trfase/lysoPLipase"/>
</dbReference>
<dbReference type="InterPro" id="IPR050091">
    <property type="entry name" value="PKS_NRPS_Biosynth_Enz"/>
</dbReference>
<feature type="region of interest" description="Disordered" evidence="8">
    <location>
        <begin position="4013"/>
        <end position="4046"/>
    </location>
</feature>
<dbReference type="PROSITE" id="PS52004">
    <property type="entry name" value="KS3_2"/>
    <property type="match status" value="4"/>
</dbReference>
<evidence type="ECO:0000256" key="2">
    <source>
        <dbReference type="ARBA" id="ARBA00022450"/>
    </source>
</evidence>
<dbReference type="PANTHER" id="PTHR43775:SF51">
    <property type="entry name" value="INACTIVE PHENOLPHTHIOCEROL SYNTHESIS POLYKETIDE SYNTHASE TYPE I PKS1-RELATED"/>
    <property type="match status" value="1"/>
</dbReference>
<protein>
    <submittedName>
        <fullName evidence="11">Acyl transferase domain-containing protein</fullName>
    </submittedName>
</protein>
<dbReference type="Pfam" id="PF00550">
    <property type="entry name" value="PP-binding"/>
    <property type="match status" value="4"/>
</dbReference>
<keyword evidence="5" id="KW-0045">Antibiotic biosynthesis</keyword>
<dbReference type="GeneID" id="95515952"/>
<dbReference type="Pfam" id="PF16197">
    <property type="entry name" value="KAsynt_C_assoc"/>
    <property type="match status" value="4"/>
</dbReference>
<dbReference type="InterPro" id="IPR009081">
    <property type="entry name" value="PP-bd_ACP"/>
</dbReference>
<evidence type="ECO:0000259" key="9">
    <source>
        <dbReference type="PROSITE" id="PS50075"/>
    </source>
</evidence>
<feature type="domain" description="Carrier" evidence="9">
    <location>
        <begin position="2954"/>
        <end position="3029"/>
    </location>
</feature>
<dbReference type="InterPro" id="IPR018201">
    <property type="entry name" value="Ketoacyl_synth_AS"/>
</dbReference>
<evidence type="ECO:0000313" key="12">
    <source>
        <dbReference type="Proteomes" id="UP000182375"/>
    </source>
</evidence>
<gene>
    <name evidence="11" type="ORF">SAMN04490357_6943</name>
</gene>
<dbReference type="InterPro" id="IPR015083">
    <property type="entry name" value="NorB/c/GfsB-D-like_docking"/>
</dbReference>
<evidence type="ECO:0000256" key="6">
    <source>
        <dbReference type="ARBA" id="ARBA00023268"/>
    </source>
</evidence>
<feature type="domain" description="Ketosynthase family 3 (KS3)" evidence="10">
    <location>
        <begin position="33"/>
        <end position="459"/>
    </location>
</feature>
<dbReference type="FunFam" id="1.10.1200.10:FF:000007">
    <property type="entry name" value="Probable polyketide synthase pks17"/>
    <property type="match status" value="4"/>
</dbReference>
<dbReference type="GO" id="GO:0004315">
    <property type="term" value="F:3-oxoacyl-[acyl-carrier-protein] synthase activity"/>
    <property type="evidence" value="ECO:0007669"/>
    <property type="project" value="InterPro"/>
</dbReference>
<feature type="domain" description="Ketosynthase family 3 (KS3)" evidence="10">
    <location>
        <begin position="1547"/>
        <end position="1971"/>
    </location>
</feature>
<dbReference type="SMART" id="SM00823">
    <property type="entry name" value="PKS_PP"/>
    <property type="match status" value="4"/>
</dbReference>
<dbReference type="Gene3D" id="3.40.47.10">
    <property type="match status" value="4"/>
</dbReference>
<feature type="domain" description="Carrier" evidence="9">
    <location>
        <begin position="4508"/>
        <end position="4583"/>
    </location>
</feature>
<dbReference type="Pfam" id="PF00109">
    <property type="entry name" value="ketoacyl-synt"/>
    <property type="match status" value="4"/>
</dbReference>
<feature type="domain" description="Ketosynthase family 3 (KS3)" evidence="10">
    <location>
        <begin position="3047"/>
        <end position="3473"/>
    </location>
</feature>
<evidence type="ECO:0000256" key="1">
    <source>
        <dbReference type="ARBA" id="ARBA00001957"/>
    </source>
</evidence>
<evidence type="ECO:0000256" key="3">
    <source>
        <dbReference type="ARBA" id="ARBA00022553"/>
    </source>
</evidence>
<dbReference type="EMBL" id="FNTD01000004">
    <property type="protein sequence ID" value="SEE10938.1"/>
    <property type="molecule type" value="Genomic_DNA"/>
</dbReference>
<dbReference type="InterPro" id="IPR016039">
    <property type="entry name" value="Thiolase-like"/>
</dbReference>
<dbReference type="STRING" id="67331.SAMN04490357_6943"/>
<dbReference type="CDD" id="cd08952">
    <property type="entry name" value="KR_1_SDR_x"/>
    <property type="match status" value="4"/>
</dbReference>
<feature type="compositionally biased region" description="Polar residues" evidence="8">
    <location>
        <begin position="4017"/>
        <end position="4027"/>
    </location>
</feature>
<comment type="cofactor">
    <cofactor evidence="1">
        <name>pantetheine 4'-phosphate</name>
        <dbReference type="ChEBI" id="CHEBI:47942"/>
    </cofactor>
</comment>
<dbReference type="Pfam" id="PF08990">
    <property type="entry name" value="Docking"/>
    <property type="match status" value="1"/>
</dbReference>
<dbReference type="PROSITE" id="PS50075">
    <property type="entry name" value="CARRIER"/>
    <property type="match status" value="4"/>
</dbReference>
<keyword evidence="4 11" id="KW-0808">Transferase</keyword>
<proteinExistence type="predicted"/>
<dbReference type="InterPro" id="IPR020806">
    <property type="entry name" value="PKS_PP-bd"/>
</dbReference>
<sequence>MSNDDKLRDYLKRVMVDLRQTRRQLGELEAKDTEPIAIVGMSCRYPGGVGSPEDLWRLVAEGGDGVSEFPADRGWDLDTIYDPEPGRTGRTYVRQGGFLDGAAEFDPAFFGISPREALVMDPQQRLLLQTSWEAFERAGIDPTTARGTRAGVFIGTNGQDHAYLQRQGDSDIEAHLVTANTAAVVSGRVSYALGLEGPAVTVDTACSSSLVALHLAAQALRNGECTLALTGGVTVMATPHTFIAFSAQRGLSPDGRCRAFSSTADGTGMSEGVGVLLLERLSDARRNGHQVLAVVRGSAVNQDGASNGLTAPNGPAQERVIRQALENARLTASQIDAVEAHGTATTLGDPIEAEALLATYGREHPADRPLWLGSVKSNIGHTQAASGVAGVIKMVMAIRNGVLPRTLHVTEPTAQVDWSAGGVKLLTEAVDWPGTDHPRRAAVSSFGVSGTNAHTIIEQAPAPDEQPAAEPAVPPAAAVALPWVLSARTETALRAQAERLLSLLNGRRDGGPADIGLSLATTRTAWDRRAAVVGTSVAELTDGLRALANGTPSAAVLQNTTRHGERTGFLFSGQGSQRVGMERELYAAYPVFAAAYDEVCALLEAPVDVDSAELNQTGWTQPALFAVEVALFRLLESWGVRPDYVAGHSVGEIAAAHVAGALSLEDAAKLVSARARLMQALPSGGAMVAVQATEDEVLPYLTEEVGIAAVNGPRSVVVSGAEDAVSAVAEVFAEQGRKTSRLKVSHAFHSPLMDPMLDEFEQVVRGLSFNEPRIPIVSNLTGRLAESYTPEYWVRHVREAVRFADGVRTLHELGVTTFVEIGPGSVLSGMAQGCVEDIVTIPVLRAGRSEPQAVVTALAELHVQGTGVDWHAFFPGARRVDLPTYAFQQQRYWLEAPEAETAAVDAVDAGFWASVEREDAQSLAATLELSADELNVVIPKLSAWRRRRREQSAVDDRRYRVVWQPLNGLSAGDLSGRTWLFAASEDDEGAQTVRAALAGRGARLVPLPVAADADRATLAEELTRALEGAGAPDGVLSLLATDETASPEHPALARGLALTVALAQALGDTGVEAPLWCVTRGAAATGRVDDAPLSAVQHQVWGLGRALALEHPARWGGLIDLPAAVDERAAGRLAAVLGQRTATPHGREDQVAVRATGVFTARLAHAPSGTATARPWAPRGTVLITGGTGALGGHLARWLAGAGAAHLVLTSRRGADAPGATALKAELEELGTRVTLAACDVADRDAVAALLTGHTFTSVFHAAGVEQFGPFDALTPDDFARTVAAKARGAAHLDELLGDRELDAFVLFSSIAGVWGSGQQTAYAAGNAFLDGLAARRRARGLTATAIAWGPWADGGMVSGTDEEQLRRRGVLTLPAALAVTAVQRALDRDDTAVVVADIDWARFLGPFTLARPSALLSELPEVLGARTAAPAGTATGAAPLADRLAGLPEPERVRTLTDLVRAHVAAVLGHSSAAEIEPDRAFKDLGFDSLTAVELRNEVNTVTGLSLPATLVFDHPNATALARFLQSELLGTRPAAPQERHTAATDEPIAIVAMSCHLPGGIDSPEALWDLVLSGGDAISEFPANRGWDVDGLYDPDPERPGKTYARDGGFLYDATDFDADFFGISPREALAMDPQQRLLLETSWEAFERAGLGLAQLRGSRTGVFVGMAYQGYGADVRHTPEGVEGHRLVGGASSVVSGRVAYTFGLEGPAVTIDTACSSSLVALHLAMQSLRGGECSMALAGGVTVMASPNVFVEFSRQRGLSPDGRCRAFGAGADGTGWSEGAGVLLVERLSDAVRNGHEVLAVVRGSAVNQDGASNGLTAPNGPAQQRVIRQALASAGLTPSDVDAVEAHGTGTTLGDPIEAQALLATYGQDRERPLLLGSLKSNIGHTQAAAGVAGVIKMVMAMRHGMLPRTLHADEPSPHVDWSSGAVRLLTEAVEWPTSDRPRRAAISSFGVSGTNAHTIVEQAPPAAQSAPTPDSADLVPWVLSGKGEPALRAQAARLAGHLDAHDGWTASDIGLSLASRETFENRAVVVARNPDELRQALTALATGEPAANVTSGRAGAGGKVGFLFSGQGSQRLGMGRELYAAYPVFADAYDEVCARVDAPVDVDAESLHRTGCAQPALFAVEVALFRLLESWGVRPDVVVGHSVGEIAAAHVAGALSLDDAAKLVSARAALMQALPAGGAMVAVQATEAEVLPHLTEEVTVAAVNGPSSVVISGAEAAVLAIAGDFARQGRKTSRLNVSHAFHSPLMDPMLEEFARVVSGLVLNKPRIPVVSNLTGALVESYTPEYWVRHVRAAVRFADGIETLHDLGVRAYVEIGPGGVLSGMAQGCLEDVVTVPALRGDRPEPQALLGALAELYVHGLSPDWRALFPGAHRVPLPTYAFQRERFWLEGDEDPAAVGTPADAADSGFWDSVEREDAQSLAATLGVSADASLSALLPRLSAWRRQRREQSEVDGWRYRVTWKPLGALPGPGASGTWLLVVAEDSEWTASVRTALGEHGLDLVTLVAGPGTDRATLARELADAGPVAGVLSLLAEADGTPTGHPGLSYGLAGTLCLVQALGDAGVEAPLWCATRGAVATGRSDRVDRPRQAQVWGFGRAAALEHPRRWGGLVDLPDRLDDRAAARLAAVLGQATEDQVAIRASGVHGRRLVRAARATGPAQGWVPRGTVLVTGGTGALGGHVARWLAGAGAEHLVLTSRRGLDAPGATELVAELEQGGVRVTVAACDVADRAALAALLAEHPVNAVVHAAGVGDHAMIEDCDPAGFAGTVAAKAAGATHLDELLADRELDAFVMFSSGAGVWGGAGQAAYAAANAYLDALAEHRRAHGRSALAIAWGGWADGGMARVGDGEEMLRRRGLPPMRPALALSALRQALADDETTLTVADFEWERFIGPFTVTRPSALFADVPEARHALAAPATDGARAGNALAARLTGLPAGEQDRALVDLVRTQAAAVLGHDGPAAVEPGRAFNDLGFDSLTAVELRNKLSADTGLKLPTTLVFDHPNATALARFLRAELLGAQGTAGPEPRTAAADDEPIAIVAMSCRLPGGVDSPEELWRLVTSGGDAITAFPEDRGWDVENLYDPDPGTPGRTYARGGGFLHDAGDFDAALFGISPREALAMDPQQRLLLETTWEAFERAGIDPAAMRGSRTGVFVGMSYQGYGAGLPQVPEGVEGHLLTGSAASVVSGRVAYTFGLEGPAVTVDTACSSSLVALHLAIQSLRGGESTMAVAGGVNVMAVPAAFVEFSRQRGLSADGRCKAFGAGADGTGWAEGAGVVLVERLSDAVRNGHEVLAVVRGSAVNQDGASNGLTAPNGPAQQRVIRQALASAGLTETDVDAVEAHGTGTTLGDPIEAQALLATYGRERPADRPLWLGSLKSNIGHAQAASGVAGVIKMVLAMRHGVLPRTLHADEPSPHVDWSAGAVRLLTEAVDWPETGRPRRAAVSSFGVSGTNAHTIIEQAPVAEPAAVAPVEVASATVPWVLSGNTEAALRAQAERLLSLAADDTGPSLADIGFSLATTRTALEHRAAVLGADRDRIAADLRALASGAPAPEVVLGRADTGQVGFLFSGQGSQHTGMGRELYAAFPVFAEAYDEMCAHLDRHLDRPLRDVAFGEHDHEDGADLNRTAFTQPALFAHEVAVHRLLESWGVRPDYLAGHSVGEIAAAHVSGALSPEDAATLVTARAALMQALPAGGAMVAVQATEEEVLPHLTEEVTVAAVNGPSSVVISGTETAILAIAGDFARQGRKTSRLNVSHAFHSPLMEPMLEEFARVAGGLRFDTPRTPVVSNLTGELVGTYTADYWVRHVREAVRFADGIRTLGELGVTTFVETGPGTVLSALTQGCLDGAVTIASTRTGRPEPEAVTGAVARLHTHGVAVDWQAFFTGRGARRTHLPTYAFQHQRYWLRTAAPTATAADTDPVEAGFWETVEREDAQSLATTLDLPAEQLDAVLPRLSAWRRQRRRDSAVQGWTYRTGWQPLDGLRTHELTGHWLLLAPEDVSATEDPSASENPSATEAAAATGGRPTDGGPSDVEWAAAVADGLAARGARLIRLAVDPAADRDTLPRLLGDAVHETPVDGVISLLGTHERPHAAHPALSAGTALTLALVQALGDAGIDAPLWTLTRTAVSTGRADAVPSAVQQAVWGLGRVAALEHAARWGGLVDLPGTVDERVAGRLAAVLAQSAEDQVAVRAHGVFGRRLTHAPARRDPQGDRSWSPRGTVLVTGGTGALGGHVARWLAGAGAEHLVLTSRRGLDAPGATELVAELEGTGVRVTVAACDVADRAALAALLAEHPVDAVFHTAGMDHLEPLDTMTPGAFADVLSAKAAGARHLHELLAGRELDAFVLFSSIAGVWGSGHQAAYAAANALLDGLAEHRRAQGLPATAVAWGPWAGGGMAEGDGAGERLRRRGLLPMPPALAVAALRQALDAGAATTTVADVDWERFLPPFTVVRPSALLGDLPEAAQIRTPDEPGTAAASPMADRLAGMPETEQHALLVDLVRTHAAAVLGHSGAREVEADRAFKDLGFDSLTAVELRDRLNTATGLSLPPTLVFDHPNAHVLARQLRTELTGRTATTTPETAAAPAADDDPIAIVGMACRYPGGVRSPEDLWRLVVSGGDAVGDFPVDRGWDVDGIYDPDPEAAGKTYARRGGFLYEAGEFDAGFFGISPREAVAMDPQQRLLLETTWEAFERAGIDAESVRGSRTGVFVGSGYQDYAAQAFHAVDDSEGFFGTGNSASIMSGRIAYTFGLEGPAVTVDTACSSSLVALHWAIQALRGGECSMALAGGVMVMSTPRAFVEFSRQRGLAPDGRCKAFGAGADGTGWAEGVGMLLVERLSDARRNGHEVLAVVRGSAVNQDGASNGLTAPNGPAQQRVIRQALASAGLSPAQVDAVEAHGTGTTLGDPIEAQALLATYGQDRERPLLLGSLKSNIGHAQAAAGVAGVIKMVLAMRHGVLPRTLHADEPSPHVDWSAGAVRLLTEAVDWPETGRPRRAAVSSFGVSGTNAHTILEQAPPAPFEEPATGPALVPWVLSAKTGTALRDQARRLLAFLDDGTSPADAGFSLATTRTALRHRAAVIGETLDDFRHGLRCLTDGTPSPTVVQGRPGGKVGFLFSGQGSQRLGMGRELYAAYPVFADAYDGVCARLDVPVDVDAESLHRTGCAQPALFAVEVALFRLLESWGVRPDYVAGHSVGEIAAAHVAGVLSLDDAVRLVSARAALMEALPRGGAMVAVQATEEEVLPHLSDGVGVAAVNGPRSVVISGTEAAVLAIAGDFARQGRKTSRLKVSHAFHSPLMEPMLEEFARVVGGLVFNKPRTPVVSNLTGGLVESYGPEYWVRHVREAVRFADGIETLHGLGVTTFVEIGPGGVLSGMAQGCLEDVVTVPVLRAERPERSALVTGLAQLHTCGVPVDWKVFFAGARRTGLPTYAFQHERYWVEPPEPVAAVVDPVEAEFWETVEREDLAALAQTLDVQAGDTFGEVLPRLSSWRRQRRERAAVDGWRYDITWKALSDTAFNGPGRKGIWLVPVSAGSLGDDWAGACLRALTERGLTVLPVPVEPATDRTDLAARLADAAGDESVAGVLSLLAVDGEAAPAAAGLTVGVALTVLLVQALGDADIDAPLWCATRNAVGVDPADEVAEPYQSQVWGLGRVAALEHAARWGGLVDLPGTVDERVAGRLAAVLAQSAEDQVAVRAHGVFARRLTRLPATRGNSSWSPRGTVLVTGGTGALGGHVARWLAGAGAEHLVLTSRRGLDAPGATELVAELEQGGVRVTVAACDVADRAALAALLAEHPVNAVVHAAGTAEAGMLAETSLGDFAATVGAKALGAAHLHELLGERELDAFVLFSSIAGVWGGGGQAAYSAANAFLDGLAQHRRARGLAATSIAWGPWAEGGMVADTGDEERLRRRGLTALRPDRALRALHGALSGGDGTLTVADVDWARFVVPFTLGRPSPLLGDLPEVGEALARRPAEDAGERTAEPSALRERLAALPEDERRRLLVDTVRAHAAAVLGHGGPGAVEPDLAFRDLGFDSLTAVELRNLLTADTGLTLPATLVFDHPTPEAIARHLDAELAGDARADEISVFSELDRLESVISTATAAEETVRSGVRRRLQELLALVNSAQEQPAESAEARRQLQDATVDDIFDLIDQDLEIS</sequence>
<evidence type="ECO:0000256" key="4">
    <source>
        <dbReference type="ARBA" id="ARBA00022679"/>
    </source>
</evidence>
<dbReference type="SMART" id="SM00825">
    <property type="entry name" value="PKS_KS"/>
    <property type="match status" value="4"/>
</dbReference>
<dbReference type="GO" id="GO:0033068">
    <property type="term" value="P:macrolide biosynthetic process"/>
    <property type="evidence" value="ECO:0007669"/>
    <property type="project" value="UniProtKB-ARBA"/>
</dbReference>